<proteinExistence type="predicted"/>
<protein>
    <submittedName>
        <fullName evidence="2">Uncharacterized protein</fullName>
    </submittedName>
</protein>
<dbReference type="AlphaFoldDB" id="A0A2K3MK72"/>
<comment type="caution">
    <text evidence="2">The sequence shown here is derived from an EMBL/GenBank/DDBJ whole genome shotgun (WGS) entry which is preliminary data.</text>
</comment>
<reference evidence="2 3" key="1">
    <citation type="journal article" date="2014" name="Am. J. Bot.">
        <title>Genome assembly and annotation for red clover (Trifolium pratense; Fabaceae).</title>
        <authorList>
            <person name="Istvanek J."/>
            <person name="Jaros M."/>
            <person name="Krenek A."/>
            <person name="Repkova J."/>
        </authorList>
    </citation>
    <scope>NUCLEOTIDE SEQUENCE [LARGE SCALE GENOMIC DNA]</scope>
    <source>
        <strain evidence="3">cv. Tatra</strain>
        <tissue evidence="2">Young leaves</tissue>
    </source>
</reference>
<evidence type="ECO:0000313" key="3">
    <source>
        <dbReference type="Proteomes" id="UP000236291"/>
    </source>
</evidence>
<name>A0A2K3MK72_TRIPR</name>
<evidence type="ECO:0000256" key="1">
    <source>
        <dbReference type="SAM" id="MobiDB-lite"/>
    </source>
</evidence>
<dbReference type="EMBL" id="ASHM01065246">
    <property type="protein sequence ID" value="PNX91164.1"/>
    <property type="molecule type" value="Genomic_DNA"/>
</dbReference>
<sequence length="70" mass="7475">MATMDTKRELNPKRSFFGKSPLKSSTRFREVSCSSNAGFPVSESLPPGTLPDVAKDTPAMSAATTEHDSA</sequence>
<dbReference type="Proteomes" id="UP000236291">
    <property type="component" value="Unassembled WGS sequence"/>
</dbReference>
<accession>A0A2K3MK72</accession>
<reference evidence="2 3" key="2">
    <citation type="journal article" date="2017" name="Front. Plant Sci.">
        <title>Gene Classification and Mining of Molecular Markers Useful in Red Clover (Trifolium pratense) Breeding.</title>
        <authorList>
            <person name="Istvanek J."/>
            <person name="Dluhosova J."/>
            <person name="Dluhos P."/>
            <person name="Patkova L."/>
            <person name="Nedelnik J."/>
            <person name="Repkova J."/>
        </authorList>
    </citation>
    <scope>NUCLEOTIDE SEQUENCE [LARGE SCALE GENOMIC DNA]</scope>
    <source>
        <strain evidence="3">cv. Tatra</strain>
        <tissue evidence="2">Young leaves</tissue>
    </source>
</reference>
<gene>
    <name evidence="2" type="ORF">L195_g047294</name>
</gene>
<feature type="compositionally biased region" description="Basic and acidic residues" evidence="1">
    <location>
        <begin position="1"/>
        <end position="12"/>
    </location>
</feature>
<organism evidence="2 3">
    <name type="scientific">Trifolium pratense</name>
    <name type="common">Red clover</name>
    <dbReference type="NCBI Taxonomy" id="57577"/>
    <lineage>
        <taxon>Eukaryota</taxon>
        <taxon>Viridiplantae</taxon>
        <taxon>Streptophyta</taxon>
        <taxon>Embryophyta</taxon>
        <taxon>Tracheophyta</taxon>
        <taxon>Spermatophyta</taxon>
        <taxon>Magnoliopsida</taxon>
        <taxon>eudicotyledons</taxon>
        <taxon>Gunneridae</taxon>
        <taxon>Pentapetalae</taxon>
        <taxon>rosids</taxon>
        <taxon>fabids</taxon>
        <taxon>Fabales</taxon>
        <taxon>Fabaceae</taxon>
        <taxon>Papilionoideae</taxon>
        <taxon>50 kb inversion clade</taxon>
        <taxon>NPAAA clade</taxon>
        <taxon>Hologalegina</taxon>
        <taxon>IRL clade</taxon>
        <taxon>Trifolieae</taxon>
        <taxon>Trifolium</taxon>
    </lineage>
</organism>
<feature type="region of interest" description="Disordered" evidence="1">
    <location>
        <begin position="1"/>
        <end position="21"/>
    </location>
</feature>
<feature type="non-terminal residue" evidence="2">
    <location>
        <position position="70"/>
    </location>
</feature>
<evidence type="ECO:0000313" key="2">
    <source>
        <dbReference type="EMBL" id="PNX91164.1"/>
    </source>
</evidence>
<feature type="region of interest" description="Disordered" evidence="1">
    <location>
        <begin position="37"/>
        <end position="70"/>
    </location>
</feature>